<keyword evidence="12" id="KW-0624">Polysaccharide degradation</keyword>
<keyword evidence="10 14" id="KW-0472">Membrane</keyword>
<evidence type="ECO:0000256" key="3">
    <source>
        <dbReference type="ARBA" id="ARBA00007072"/>
    </source>
</evidence>
<keyword evidence="11" id="KW-0119">Carbohydrate metabolism</keyword>
<evidence type="ECO:0000256" key="11">
    <source>
        <dbReference type="ARBA" id="ARBA00023277"/>
    </source>
</evidence>
<dbReference type="Pfam" id="PF13641">
    <property type="entry name" value="Glyco_tranf_2_3"/>
    <property type="match status" value="1"/>
</dbReference>
<dbReference type="EMBL" id="JALJOU010000062">
    <property type="protein sequence ID" value="KAK9826822.1"/>
    <property type="molecule type" value="Genomic_DNA"/>
</dbReference>
<evidence type="ECO:0000256" key="7">
    <source>
        <dbReference type="ARBA" id="ARBA00022692"/>
    </source>
</evidence>
<comment type="caution">
    <text evidence="16">The sequence shown here is derived from an EMBL/GenBank/DDBJ whole genome shotgun (WGS) entry which is preliminary data.</text>
</comment>
<feature type="transmembrane region" description="Helical" evidence="14">
    <location>
        <begin position="659"/>
        <end position="678"/>
    </location>
</feature>
<dbReference type="AlphaFoldDB" id="A0AAW1QZA9"/>
<evidence type="ECO:0000256" key="5">
    <source>
        <dbReference type="ARBA" id="ARBA00022676"/>
    </source>
</evidence>
<comment type="subcellular location">
    <subcellularLocation>
        <location evidence="2">Membrane</location>
        <topology evidence="2">Multi-pass membrane protein</topology>
    </subcellularLocation>
</comment>
<dbReference type="InterPro" id="IPR012341">
    <property type="entry name" value="6hp_glycosidase-like_sf"/>
</dbReference>
<evidence type="ECO:0000256" key="4">
    <source>
        <dbReference type="ARBA" id="ARBA00012601"/>
    </source>
</evidence>
<dbReference type="InterPro" id="IPR001701">
    <property type="entry name" value="Glyco_hydro_9"/>
</dbReference>
<feature type="transmembrane region" description="Helical" evidence="14">
    <location>
        <begin position="547"/>
        <end position="572"/>
    </location>
</feature>
<proteinExistence type="inferred from homology"/>
<keyword evidence="5" id="KW-0328">Glycosyltransferase</keyword>
<evidence type="ECO:0000256" key="10">
    <source>
        <dbReference type="ARBA" id="ARBA00023136"/>
    </source>
</evidence>
<gene>
    <name evidence="16" type="ORF">WJX81_004238</name>
</gene>
<dbReference type="PANTHER" id="PTHR43867:SF2">
    <property type="entry name" value="CELLULOSE SYNTHASE CATALYTIC SUBUNIT A [UDP-FORMING]"/>
    <property type="match status" value="1"/>
</dbReference>
<feature type="domain" description="Glycoside hydrolase family 9" evidence="15">
    <location>
        <begin position="751"/>
        <end position="1240"/>
    </location>
</feature>
<feature type="transmembrane region" description="Helical" evidence="14">
    <location>
        <begin position="232"/>
        <end position="254"/>
    </location>
</feature>
<dbReference type="GO" id="GO:0008810">
    <property type="term" value="F:cellulase activity"/>
    <property type="evidence" value="ECO:0007669"/>
    <property type="project" value="UniProtKB-EC"/>
</dbReference>
<keyword evidence="7 14" id="KW-0812">Transmembrane</keyword>
<dbReference type="GO" id="GO:0030245">
    <property type="term" value="P:cellulose catabolic process"/>
    <property type="evidence" value="ECO:0007669"/>
    <property type="project" value="UniProtKB-KW"/>
</dbReference>
<sequence>MAGGRAGPGQDERRVVGSDGGETANSYHVDSYSEEPAMRGYDVDGVTGPQEGKAKGSGGISELNRLVEALHGFDEGGLDHMDSYLGSDEEGLCGSGGMRGLASFNALGLDDMRDDVGLLDGGKRGKRGGYARSEAESYGYASEMNPKLKGKKVPLLEERCEEEFCAAPFNQDAAEAGTAEAAEPPTVWPQQPFRRGWRFNWPGVVLMALYCLAFIFYLYIRIRYTLDLGAYVWWGAFVLGVEILGATSTVLYGVNIILTPVHEPLVDDPANPGLTKVSNSYHVRVLVPCYKEDLEIVAKTIQAAYNARLPDNCSRTIYLCDDGKDKRKRKWCEQMGPEIIYVSGRTRASGEMNGKSANLNNSLGQIYPAGVRIPPTELACIFDADQVANPDFFLKTLPLFDAGDDVGMVLSPQCFHNIDAHADIFNHGNVQFWEYAQVGYDAIGFISCTGTNFLTRSCAFAAAGWSPTYTLTEDYALGMELKKRHWQCRYVNEYLAVGEAPEQVRNCFQQRSRWAKGHFQMILSNQHCPLFQRELPWWERVMYCTGVWSYLVGAVTTPVFIAVPLVTIWAGIFPIVVSWWAAVGLTTYFVAQYAVLNYVRQFKHVTPLWFANVANNILWWTFVKACWRAAGSMMADRGITFKTTMKGAGRLMNANIGDLWMPTICLLGLFASLGFGLFKVVTGPTVVTTLSISLVWLIYTAIPPYLLLHYHFVGRGQTLRWACRICFWISSLCGIAAIILLWLVYPKQYDYGQVLSYSHTFYDAERLGQVPANGSVPWRAPSLLYERGPARLGFGANLTGGWEAGGMAGTLKLTMPTAFTVAMLAWGLLEFPEGYARAGQMARAHDNLRWGADYLMKTISRPVAGGSRYQDFYIAYQVGNYTLERATWQRPEDMHTRRPVYYVATKNGTSDLVGQMVGALVSTALVFQETDAPYYDRLMTQALSLYGAGMRKRGKYSDVFLYDCAPQDPAAILVDPVTLACRPPDQQFQGSMVYWYNSTSYRDDLAWAASWMYKATGDQAYLADAYSYWTQHVNMEGDFDLRYLVDWDNIIYPTTVLLAQLTDDKAFHTGAQSYFQKWLCSSGNTISYTPLGRAYNRFNPALGQTMNAAMLAVIYGGAIAPQNATQLEVAPRYNDGSKSQKYICFARKQSRYMLGDKTGASYVVGFGPHFPQRPADRGASCPAQPENCTTVNGLYNPAPNPRVLTGALVMDPRTWDYFEDNRASNDTWVSVELNAGFTSVMAGMNQVTGTYDQCLQGYGILARDVNICG</sequence>
<dbReference type="Pfam" id="PF00759">
    <property type="entry name" value="Glyco_hydro_9"/>
    <property type="match status" value="1"/>
</dbReference>
<dbReference type="InterPro" id="IPR029044">
    <property type="entry name" value="Nucleotide-diphossugar_trans"/>
</dbReference>
<protein>
    <recommendedName>
        <fullName evidence="4">cellulase</fullName>
        <ecNumber evidence="4">3.2.1.4</ecNumber>
    </recommendedName>
</protein>
<feature type="transmembrane region" description="Helical" evidence="14">
    <location>
        <begin position="725"/>
        <end position="745"/>
    </location>
</feature>
<accession>A0AAW1QZA9</accession>
<keyword evidence="8 14" id="KW-1133">Transmembrane helix</keyword>
<dbReference type="EC" id="3.2.1.4" evidence="4"/>
<feature type="region of interest" description="Disordered" evidence="13">
    <location>
        <begin position="1"/>
        <end position="59"/>
    </location>
</feature>
<evidence type="ECO:0000256" key="8">
    <source>
        <dbReference type="ARBA" id="ARBA00022989"/>
    </source>
</evidence>
<dbReference type="Gene3D" id="3.90.550.10">
    <property type="entry name" value="Spore Coat Polysaccharide Biosynthesis Protein SpsA, Chain A"/>
    <property type="match status" value="1"/>
</dbReference>
<evidence type="ECO:0000256" key="2">
    <source>
        <dbReference type="ARBA" id="ARBA00004141"/>
    </source>
</evidence>
<dbReference type="GO" id="GO:0016757">
    <property type="term" value="F:glycosyltransferase activity"/>
    <property type="evidence" value="ECO:0007669"/>
    <property type="project" value="UniProtKB-KW"/>
</dbReference>
<dbReference type="SUPFAM" id="SSF48208">
    <property type="entry name" value="Six-hairpin glycosidases"/>
    <property type="match status" value="1"/>
</dbReference>
<dbReference type="Proteomes" id="UP001445335">
    <property type="component" value="Unassembled WGS sequence"/>
</dbReference>
<evidence type="ECO:0000256" key="13">
    <source>
        <dbReference type="SAM" id="MobiDB-lite"/>
    </source>
</evidence>
<dbReference type="Gene3D" id="1.50.10.10">
    <property type="match status" value="1"/>
</dbReference>
<dbReference type="GO" id="GO:0016020">
    <property type="term" value="C:membrane"/>
    <property type="evidence" value="ECO:0007669"/>
    <property type="project" value="UniProtKB-SubCell"/>
</dbReference>
<evidence type="ECO:0000256" key="9">
    <source>
        <dbReference type="ARBA" id="ARBA00023001"/>
    </source>
</evidence>
<dbReference type="SUPFAM" id="SSF53448">
    <property type="entry name" value="Nucleotide-diphospho-sugar transferases"/>
    <property type="match status" value="1"/>
</dbReference>
<evidence type="ECO:0000256" key="6">
    <source>
        <dbReference type="ARBA" id="ARBA00022679"/>
    </source>
</evidence>
<evidence type="ECO:0000256" key="14">
    <source>
        <dbReference type="SAM" id="Phobius"/>
    </source>
</evidence>
<keyword evidence="17" id="KW-1185">Reference proteome</keyword>
<feature type="transmembrane region" description="Helical" evidence="14">
    <location>
        <begin position="199"/>
        <end position="220"/>
    </location>
</feature>
<evidence type="ECO:0000256" key="12">
    <source>
        <dbReference type="ARBA" id="ARBA00023326"/>
    </source>
</evidence>
<name>A0AAW1QZA9_9CHLO</name>
<organism evidence="16 17">
    <name type="scientific">Elliptochloris bilobata</name>
    <dbReference type="NCBI Taxonomy" id="381761"/>
    <lineage>
        <taxon>Eukaryota</taxon>
        <taxon>Viridiplantae</taxon>
        <taxon>Chlorophyta</taxon>
        <taxon>core chlorophytes</taxon>
        <taxon>Trebouxiophyceae</taxon>
        <taxon>Trebouxiophyceae incertae sedis</taxon>
        <taxon>Elliptochloris clade</taxon>
        <taxon>Elliptochloris</taxon>
    </lineage>
</organism>
<feature type="transmembrane region" description="Helical" evidence="14">
    <location>
        <begin position="578"/>
        <end position="599"/>
    </location>
</feature>
<feature type="transmembrane region" description="Helical" evidence="14">
    <location>
        <begin position="690"/>
        <end position="713"/>
    </location>
</feature>
<reference evidence="16 17" key="1">
    <citation type="journal article" date="2024" name="Nat. Commun.">
        <title>Phylogenomics reveals the evolutionary origins of lichenization in chlorophyte algae.</title>
        <authorList>
            <person name="Puginier C."/>
            <person name="Libourel C."/>
            <person name="Otte J."/>
            <person name="Skaloud P."/>
            <person name="Haon M."/>
            <person name="Grisel S."/>
            <person name="Petersen M."/>
            <person name="Berrin J.G."/>
            <person name="Delaux P.M."/>
            <person name="Dal Grande F."/>
            <person name="Keller J."/>
        </authorList>
    </citation>
    <scope>NUCLEOTIDE SEQUENCE [LARGE SCALE GENOMIC DNA]</scope>
    <source>
        <strain evidence="16 17">SAG 245.80</strain>
    </source>
</reference>
<evidence type="ECO:0000313" key="17">
    <source>
        <dbReference type="Proteomes" id="UP001445335"/>
    </source>
</evidence>
<evidence type="ECO:0000256" key="1">
    <source>
        <dbReference type="ARBA" id="ARBA00000966"/>
    </source>
</evidence>
<evidence type="ECO:0000259" key="15">
    <source>
        <dbReference type="Pfam" id="PF00759"/>
    </source>
</evidence>
<keyword evidence="6" id="KW-0808">Transferase</keyword>
<dbReference type="PANTHER" id="PTHR43867">
    <property type="entry name" value="CELLULOSE SYNTHASE CATALYTIC SUBUNIT A [UDP-FORMING]"/>
    <property type="match status" value="1"/>
</dbReference>
<comment type="similarity">
    <text evidence="3">Belongs to the glycosyl hydrolase 9 (cellulase E) family.</text>
</comment>
<dbReference type="InterPro" id="IPR050321">
    <property type="entry name" value="Glycosyltr_2/OpgH_subfam"/>
</dbReference>
<evidence type="ECO:0000313" key="16">
    <source>
        <dbReference type="EMBL" id="KAK9826822.1"/>
    </source>
</evidence>
<comment type="catalytic activity">
    <reaction evidence="1">
        <text>Endohydrolysis of (1-&gt;4)-beta-D-glucosidic linkages in cellulose, lichenin and cereal beta-D-glucans.</text>
        <dbReference type="EC" id="3.2.1.4"/>
    </reaction>
</comment>
<keyword evidence="9" id="KW-0136">Cellulose degradation</keyword>
<dbReference type="InterPro" id="IPR008928">
    <property type="entry name" value="6-hairpin_glycosidase_sf"/>
</dbReference>